<dbReference type="SUPFAM" id="SSF49899">
    <property type="entry name" value="Concanavalin A-like lectins/glucanases"/>
    <property type="match status" value="1"/>
</dbReference>
<evidence type="ECO:0000256" key="2">
    <source>
        <dbReference type="SAM" id="MobiDB-lite"/>
    </source>
</evidence>
<dbReference type="EnsemblMetazoa" id="ACHR000273-RA">
    <property type="protein sequence ID" value="ACHR000273-PA"/>
    <property type="gene ID" value="ACHR000273"/>
</dbReference>
<feature type="region of interest" description="Disordered" evidence="2">
    <location>
        <begin position="1"/>
        <end position="51"/>
    </location>
</feature>
<dbReference type="InterPro" id="IPR013320">
    <property type="entry name" value="ConA-like_dom_sf"/>
</dbReference>
<evidence type="ECO:0000313" key="5">
    <source>
        <dbReference type="Proteomes" id="UP000075881"/>
    </source>
</evidence>
<feature type="domain" description="Laminin G" evidence="3">
    <location>
        <begin position="226"/>
        <end position="342"/>
    </location>
</feature>
<dbReference type="AlphaFoldDB" id="A0A182JP39"/>
<dbReference type="InterPro" id="IPR001791">
    <property type="entry name" value="Laminin_G"/>
</dbReference>
<feature type="compositionally biased region" description="Basic and acidic residues" evidence="2">
    <location>
        <begin position="1"/>
        <end position="20"/>
    </location>
</feature>
<dbReference type="InterPro" id="IPR050372">
    <property type="entry name" value="Neurexin-related_CASP"/>
</dbReference>
<dbReference type="Pfam" id="PF02210">
    <property type="entry name" value="Laminin_G_2"/>
    <property type="match status" value="1"/>
</dbReference>
<dbReference type="Proteomes" id="UP000075881">
    <property type="component" value="Unassembled WGS sequence"/>
</dbReference>
<evidence type="ECO:0000313" key="4">
    <source>
        <dbReference type="EnsemblMetazoa" id="ACHR000273-PA"/>
    </source>
</evidence>
<protein>
    <recommendedName>
        <fullName evidence="3">Laminin G domain-containing protein</fullName>
    </recommendedName>
</protein>
<dbReference type="PANTHER" id="PTHR15036:SF85">
    <property type="entry name" value="SP2353, ISOFORM A"/>
    <property type="match status" value="1"/>
</dbReference>
<reference evidence="5" key="1">
    <citation type="submission" date="2013-03" db="EMBL/GenBank/DDBJ databases">
        <title>The Genome Sequence of Anopheles christyi ACHKN1017.</title>
        <authorList>
            <consortium name="The Broad Institute Genomics Platform"/>
            <person name="Neafsey D.E."/>
            <person name="Besansky N."/>
            <person name="Walker B."/>
            <person name="Young S.K."/>
            <person name="Zeng Q."/>
            <person name="Gargeya S."/>
            <person name="Fitzgerald M."/>
            <person name="Haas B."/>
            <person name="Abouelleil A."/>
            <person name="Allen A.W."/>
            <person name="Alvarado L."/>
            <person name="Arachchi H.M."/>
            <person name="Berlin A.M."/>
            <person name="Chapman S.B."/>
            <person name="Gainer-Dewar J."/>
            <person name="Goldberg J."/>
            <person name="Griggs A."/>
            <person name="Gujja S."/>
            <person name="Hansen M."/>
            <person name="Howarth C."/>
            <person name="Imamovic A."/>
            <person name="Ireland A."/>
            <person name="Larimer J."/>
            <person name="McCowan C."/>
            <person name="Murphy C."/>
            <person name="Pearson M."/>
            <person name="Poon T.W."/>
            <person name="Priest M."/>
            <person name="Roberts A."/>
            <person name="Saif S."/>
            <person name="Shea T."/>
            <person name="Sisk P."/>
            <person name="Sykes S."/>
            <person name="Wortman J."/>
            <person name="Nusbaum C."/>
            <person name="Birren B."/>
        </authorList>
    </citation>
    <scope>NUCLEOTIDE SEQUENCE [LARGE SCALE GENOMIC DNA]</scope>
    <source>
        <strain evidence="5">ACHKN1017</strain>
    </source>
</reference>
<dbReference type="VEuPathDB" id="VectorBase:ACHR000273"/>
<evidence type="ECO:0000259" key="3">
    <source>
        <dbReference type="PROSITE" id="PS50025"/>
    </source>
</evidence>
<evidence type="ECO:0000256" key="1">
    <source>
        <dbReference type="PROSITE-ProRule" id="PRU00122"/>
    </source>
</evidence>
<sequence>MASVRAEEHTTRVSDTEGDRSAVSGESQTSEEAKCLSIMESAPPHSDGPDVIRLSARRKCKRKQLEQKLCGMAVGEGSCARETLASKITLWQRQYRSTCPSNSIKSHNHPDNNVCTEADKGANVRQRNSSFKQSALSSVATSADNKSIYYFQQPATVSMATTMASESKAHQSLDLASAPAGPSPSSSSYLPLSLPKIVSNVMVTIRMPKLLLLGLLLSQLGYGCSGFVLDGSQNSFAQFRKWYTGLNGSLELEFKTEQPNGLVLYTDDGGTFDFFELKLVEGALRLRYNLGGGAQIITVGRDLHDGHWHKVQFLPPNAGTHILSFSPNSMDRSEYSYGSCPR</sequence>
<accession>A0A182JP39</accession>
<organism evidence="4 5">
    <name type="scientific">Anopheles christyi</name>
    <dbReference type="NCBI Taxonomy" id="43041"/>
    <lineage>
        <taxon>Eukaryota</taxon>
        <taxon>Metazoa</taxon>
        <taxon>Ecdysozoa</taxon>
        <taxon>Arthropoda</taxon>
        <taxon>Hexapoda</taxon>
        <taxon>Insecta</taxon>
        <taxon>Pterygota</taxon>
        <taxon>Neoptera</taxon>
        <taxon>Endopterygota</taxon>
        <taxon>Diptera</taxon>
        <taxon>Nematocera</taxon>
        <taxon>Culicoidea</taxon>
        <taxon>Culicidae</taxon>
        <taxon>Anophelinae</taxon>
        <taxon>Anopheles</taxon>
    </lineage>
</organism>
<reference evidence="4" key="2">
    <citation type="submission" date="2020-05" db="UniProtKB">
        <authorList>
            <consortium name="EnsemblMetazoa"/>
        </authorList>
    </citation>
    <scope>IDENTIFICATION</scope>
    <source>
        <strain evidence="4">ACHKN1017</strain>
    </source>
</reference>
<dbReference type="GO" id="GO:0016020">
    <property type="term" value="C:membrane"/>
    <property type="evidence" value="ECO:0007669"/>
    <property type="project" value="UniProtKB-SubCell"/>
</dbReference>
<dbReference type="PANTHER" id="PTHR15036">
    <property type="entry name" value="PIKACHURIN-LIKE PROTEIN"/>
    <property type="match status" value="1"/>
</dbReference>
<dbReference type="PROSITE" id="PS50025">
    <property type="entry name" value="LAM_G_DOMAIN"/>
    <property type="match status" value="1"/>
</dbReference>
<proteinExistence type="predicted"/>
<name>A0A182JP39_9DIPT</name>
<dbReference type="CDD" id="cd00110">
    <property type="entry name" value="LamG"/>
    <property type="match status" value="1"/>
</dbReference>
<dbReference type="Gene3D" id="2.60.120.200">
    <property type="match status" value="1"/>
</dbReference>
<dbReference type="STRING" id="43041.A0A182JP39"/>
<keyword evidence="5" id="KW-1185">Reference proteome</keyword>
<comment type="caution">
    <text evidence="1">Lacks conserved residue(s) required for the propagation of feature annotation.</text>
</comment>